<dbReference type="GO" id="GO:0020037">
    <property type="term" value="F:heme binding"/>
    <property type="evidence" value="ECO:0007669"/>
    <property type="project" value="InterPro"/>
</dbReference>
<evidence type="ECO:0000256" key="3">
    <source>
        <dbReference type="ARBA" id="ARBA00023180"/>
    </source>
</evidence>
<keyword evidence="2" id="KW-0964">Secreted</keyword>
<dbReference type="Pfam" id="PF03098">
    <property type="entry name" value="An_peroxidase"/>
    <property type="match status" value="1"/>
</dbReference>
<feature type="compositionally biased region" description="Basic and acidic residues" evidence="5">
    <location>
        <begin position="19"/>
        <end position="37"/>
    </location>
</feature>
<keyword evidence="10" id="KW-1185">Reference proteome</keyword>
<keyword evidence="3" id="KW-0325">Glycoprotein</keyword>
<organism evidence="7 10">
    <name type="scientific">Didymodactylos carnosus</name>
    <dbReference type="NCBI Taxonomy" id="1234261"/>
    <lineage>
        <taxon>Eukaryota</taxon>
        <taxon>Metazoa</taxon>
        <taxon>Spiralia</taxon>
        <taxon>Gnathifera</taxon>
        <taxon>Rotifera</taxon>
        <taxon>Eurotatoria</taxon>
        <taxon>Bdelloidea</taxon>
        <taxon>Philodinida</taxon>
        <taxon>Philodinidae</taxon>
        <taxon>Didymodactylos</taxon>
    </lineage>
</organism>
<gene>
    <name evidence="7" type="ORF">GPM918_LOCUS6264</name>
    <name evidence="6" type="ORF">OVA965_LOCUS4471</name>
    <name evidence="9" type="ORF">SRO942_LOCUS6264</name>
    <name evidence="8" type="ORF">TMI583_LOCUS4469</name>
</gene>
<dbReference type="Gene3D" id="1.10.640.10">
    <property type="entry name" value="Haem peroxidase domain superfamily, animal type"/>
    <property type="match status" value="1"/>
</dbReference>
<comment type="caution">
    <text evidence="7">The sequence shown here is derived from an EMBL/GenBank/DDBJ whole genome shotgun (WGS) entry which is preliminary data.</text>
</comment>
<evidence type="ECO:0000256" key="1">
    <source>
        <dbReference type="ARBA" id="ARBA00004613"/>
    </source>
</evidence>
<dbReference type="PANTHER" id="PTHR11475:SF4">
    <property type="entry name" value="CHORION PEROXIDASE"/>
    <property type="match status" value="1"/>
</dbReference>
<dbReference type="PANTHER" id="PTHR11475">
    <property type="entry name" value="OXIDASE/PEROXIDASE"/>
    <property type="match status" value="1"/>
</dbReference>
<dbReference type="InterPro" id="IPR019791">
    <property type="entry name" value="Haem_peroxidase_animal"/>
</dbReference>
<dbReference type="Proteomes" id="UP000681722">
    <property type="component" value="Unassembled WGS sequence"/>
</dbReference>
<evidence type="ECO:0000256" key="5">
    <source>
        <dbReference type="SAM" id="MobiDB-lite"/>
    </source>
</evidence>
<proteinExistence type="predicted"/>
<dbReference type="EMBL" id="CAJOBA010001177">
    <property type="protein sequence ID" value="CAF3580750.1"/>
    <property type="molecule type" value="Genomic_DNA"/>
</dbReference>
<evidence type="ECO:0000256" key="2">
    <source>
        <dbReference type="ARBA" id="ARBA00022525"/>
    </source>
</evidence>
<evidence type="ECO:0008006" key="11">
    <source>
        <dbReference type="Google" id="ProtNLM"/>
    </source>
</evidence>
<feature type="region of interest" description="Disordered" evidence="5">
    <location>
        <begin position="1"/>
        <end position="37"/>
    </location>
</feature>
<dbReference type="AlphaFoldDB" id="A0A813W2Q4"/>
<evidence type="ECO:0000313" key="6">
    <source>
        <dbReference type="EMBL" id="CAF0797610.1"/>
    </source>
</evidence>
<evidence type="ECO:0000313" key="10">
    <source>
        <dbReference type="Proteomes" id="UP000663829"/>
    </source>
</evidence>
<evidence type="ECO:0000313" key="9">
    <source>
        <dbReference type="EMBL" id="CAF3642453.1"/>
    </source>
</evidence>
<reference evidence="7" key="1">
    <citation type="submission" date="2021-02" db="EMBL/GenBank/DDBJ databases">
        <authorList>
            <person name="Nowell W R."/>
        </authorList>
    </citation>
    <scope>NUCLEOTIDE SEQUENCE</scope>
</reference>
<name>A0A813W2Q4_9BILA</name>
<evidence type="ECO:0000313" key="8">
    <source>
        <dbReference type="EMBL" id="CAF3580750.1"/>
    </source>
</evidence>
<dbReference type="GO" id="GO:0004601">
    <property type="term" value="F:peroxidase activity"/>
    <property type="evidence" value="ECO:0007669"/>
    <property type="project" value="InterPro"/>
</dbReference>
<protein>
    <recommendedName>
        <fullName evidence="11">Peroxidase</fullName>
    </recommendedName>
</protein>
<dbReference type="PROSITE" id="PS50292">
    <property type="entry name" value="PEROXIDASE_3"/>
    <property type="match status" value="1"/>
</dbReference>
<keyword evidence="4" id="KW-0349">Heme</keyword>
<dbReference type="InterPro" id="IPR010255">
    <property type="entry name" value="Haem_peroxidase_sf"/>
</dbReference>
<keyword evidence="4" id="KW-0408">Iron</keyword>
<accession>A0A813W2Q4</accession>
<evidence type="ECO:0000256" key="4">
    <source>
        <dbReference type="PIRSR" id="PIRSR619791-2"/>
    </source>
</evidence>
<dbReference type="EMBL" id="CAJOBC010000955">
    <property type="protein sequence ID" value="CAF3642453.1"/>
    <property type="molecule type" value="Genomic_DNA"/>
</dbReference>
<dbReference type="Proteomes" id="UP000682733">
    <property type="component" value="Unassembled WGS sequence"/>
</dbReference>
<dbReference type="OrthoDB" id="823504at2759"/>
<feature type="binding site" description="axial binding residue" evidence="4">
    <location>
        <position position="461"/>
    </location>
    <ligand>
        <name>heme b</name>
        <dbReference type="ChEBI" id="CHEBI:60344"/>
    </ligand>
    <ligandPart>
        <name>Fe</name>
        <dbReference type="ChEBI" id="CHEBI:18248"/>
    </ligandPart>
</feature>
<keyword evidence="4" id="KW-0479">Metal-binding</keyword>
<dbReference type="GO" id="GO:0006979">
    <property type="term" value="P:response to oxidative stress"/>
    <property type="evidence" value="ECO:0007669"/>
    <property type="project" value="InterPro"/>
</dbReference>
<dbReference type="EMBL" id="CAJNOK010001177">
    <property type="protein sequence ID" value="CAF0797610.1"/>
    <property type="molecule type" value="Genomic_DNA"/>
</dbReference>
<evidence type="ECO:0000313" key="7">
    <source>
        <dbReference type="EMBL" id="CAF0854690.1"/>
    </source>
</evidence>
<dbReference type="PRINTS" id="PR00457">
    <property type="entry name" value="ANPEROXIDASE"/>
</dbReference>
<dbReference type="EMBL" id="CAJNOQ010000955">
    <property type="protein sequence ID" value="CAF0854690.1"/>
    <property type="molecule type" value="Genomic_DNA"/>
</dbReference>
<dbReference type="GO" id="GO:0005576">
    <property type="term" value="C:extracellular region"/>
    <property type="evidence" value="ECO:0007669"/>
    <property type="project" value="UniProtKB-SubCell"/>
</dbReference>
<comment type="subcellular location">
    <subcellularLocation>
        <location evidence="1">Secreted</location>
    </subcellularLocation>
</comment>
<dbReference type="Proteomes" id="UP000663829">
    <property type="component" value="Unassembled WGS sequence"/>
</dbReference>
<dbReference type="Proteomes" id="UP000677228">
    <property type="component" value="Unassembled WGS sequence"/>
</dbReference>
<sequence length="702" mass="80769">MRPQSYYRDDSYDDDDDDRDKYQRADEPDRYLADDYDNRKKTTKKTFPDCLFGSSKAVKPFNMQNMFETEIRRLSKTINTENSDDEINDATRQSIIAKAAVHVSSSLLSSLFCDLNGTDTENLDEFLRQFQVPEKFCSLHSKIDCDAYKDRRHISGICNNLKNPHYGSAGTPFTRIKKAVYDDGLGKRRSKSVTGRPLPSARDCSLRLFQNKQQFSRSYTNYFVIFGQFIGHDMSLAAPAKDGSGKPIACGCNRNDDMCSNVKIPPNDPWMSDQKCMAIPATAEAFPDQICSLGIREQKNDNTHFIDLSVVYGSSQETIDNFREHTDGLLIVTDVTPYKDYLPQQQSGQSCVDADDRVKCDGRVMENLVLTGIVTQWWRFHNMLARKLKELHSDWSDDELFEGAKKINVGYFQKVVFDEYLPMLLGQELTDQFFPDGPTKYDPEKIPGVWTEFSTAAFRCHSLVREWYSRATPYHKLIDQKLLWDISLRAAPAWDFNFGGLDAYLRGSVNDFGYAWDWNFADQIRHHLFETNDKKAETKRYDLPAMNINRCRAHGISSYNVYREWCGYKRAKKFSDFSDTINTEGIQNLREVYDDPDDVDLFAGLNMEDSVPGGLIGKTSACIVARQFALIQVSDRFYYEHEGVFTPAQLQALKDFTHRSFMCDTVETYSMQTDPYKPRTPEGNEQIPCTENYATLNMEPWR</sequence>
<dbReference type="SUPFAM" id="SSF48113">
    <property type="entry name" value="Heme-dependent peroxidases"/>
    <property type="match status" value="1"/>
</dbReference>
<dbReference type="InterPro" id="IPR037120">
    <property type="entry name" value="Haem_peroxidase_sf_animal"/>
</dbReference>
<dbReference type="GO" id="GO:0046872">
    <property type="term" value="F:metal ion binding"/>
    <property type="evidence" value="ECO:0007669"/>
    <property type="project" value="UniProtKB-KW"/>
</dbReference>